<gene>
    <name evidence="1" type="primary">cysK</name>
    <name evidence="1" type="ORF">OXU80_02110</name>
</gene>
<proteinExistence type="predicted"/>
<reference evidence="1" key="1">
    <citation type="submission" date="2022-11" db="EMBL/GenBank/DDBJ databases">
        <title>beta-Carotene-producing bacterium, Jeongeuplla avenae sp. nov., alleviates the salt stress of Arabidopsis seedlings.</title>
        <authorList>
            <person name="Jiang L."/>
            <person name="Lee J."/>
        </authorList>
    </citation>
    <scope>NUCLEOTIDE SEQUENCE</scope>
    <source>
        <strain evidence="1">DY_R2A_6</strain>
    </source>
</reference>
<sequence length="342" mass="36002">MDSLNESSAARTKGRGRIYDSILDTIGDTPLVRLDKLAADKGVKATLLAKLEFFNPIASVKDRIGVAMLEALEAQGRIVPGKTTLIEPTSGNTGIALAFAAAAKGYRLILTMPETMSVERRKMLRLLGADLVLTEGPKGMKGAIAKAEELVAEIPDAVIPQQFENPANPEIHRVTTAEEIWNDTKGQVDVFVSGIGTGGTITGTGQVLKSRNPNLHIVAVEPEASPVLSGGNPGPHKIQGIGAGFAPAILDRSIYDEVVTVSNDSAFDHARLVARLEGVPVGISSGAALAAAIEVGRRPEFEGKTIVVIIPSFAERYLSTALFEGLVPEGDGDEPKRGTPSI</sequence>
<protein>
    <submittedName>
        <fullName evidence="1">Cysteine synthase A</fullName>
        <ecNumber evidence="1">2.5.1.47</ecNumber>
    </submittedName>
</protein>
<dbReference type="EMBL" id="CP113520">
    <property type="protein sequence ID" value="WAJ29064.1"/>
    <property type="molecule type" value="Genomic_DNA"/>
</dbReference>
<name>A0ACD4NQC9_9HYPH</name>
<dbReference type="Proteomes" id="UP001163223">
    <property type="component" value="Chromosome"/>
</dbReference>
<evidence type="ECO:0000313" key="1">
    <source>
        <dbReference type="EMBL" id="WAJ29064.1"/>
    </source>
</evidence>
<accession>A0ACD4NQC9</accession>
<keyword evidence="1" id="KW-0808">Transferase</keyword>
<dbReference type="EC" id="2.5.1.47" evidence="1"/>
<evidence type="ECO:0000313" key="2">
    <source>
        <dbReference type="Proteomes" id="UP001163223"/>
    </source>
</evidence>
<keyword evidence="2" id="KW-1185">Reference proteome</keyword>
<organism evidence="1 2">
    <name type="scientific">Antarcticirhabdus aurantiaca</name>
    <dbReference type="NCBI Taxonomy" id="2606717"/>
    <lineage>
        <taxon>Bacteria</taxon>
        <taxon>Pseudomonadati</taxon>
        <taxon>Pseudomonadota</taxon>
        <taxon>Alphaproteobacteria</taxon>
        <taxon>Hyphomicrobiales</taxon>
        <taxon>Aurantimonadaceae</taxon>
        <taxon>Antarcticirhabdus</taxon>
    </lineage>
</organism>